<dbReference type="InterPro" id="IPR014748">
    <property type="entry name" value="Enoyl-CoA_hydra_C"/>
</dbReference>
<dbReference type="Gene3D" id="1.10.12.10">
    <property type="entry name" value="Lyase 2-enoyl-coa Hydratase, Chain A, domain 2"/>
    <property type="match status" value="1"/>
</dbReference>
<dbReference type="SUPFAM" id="SSF52096">
    <property type="entry name" value="ClpP/crotonase"/>
    <property type="match status" value="1"/>
</dbReference>
<dbReference type="EMBL" id="PNHP01000002">
    <property type="protein sequence ID" value="PMC81992.1"/>
    <property type="molecule type" value="Genomic_DNA"/>
</dbReference>
<dbReference type="Gene3D" id="3.90.226.10">
    <property type="entry name" value="2-enoyl-CoA Hydratase, Chain A, domain 1"/>
    <property type="match status" value="1"/>
</dbReference>
<dbReference type="RefSeq" id="WP_102197914.1">
    <property type="nucleotide sequence ID" value="NZ_PNHP01000002.1"/>
</dbReference>
<dbReference type="PANTHER" id="PTHR11941:SF54">
    <property type="entry name" value="ENOYL-COA HYDRATASE, MITOCHONDRIAL"/>
    <property type="match status" value="1"/>
</dbReference>
<dbReference type="InterPro" id="IPR001753">
    <property type="entry name" value="Enoyl-CoA_hydra/iso"/>
</dbReference>
<dbReference type="CDD" id="cd06558">
    <property type="entry name" value="crotonase-like"/>
    <property type="match status" value="1"/>
</dbReference>
<dbReference type="AlphaFoldDB" id="A0A2N6UJZ6"/>
<name>A0A2N6UJZ6_9FIRM</name>
<evidence type="ECO:0000313" key="4">
    <source>
        <dbReference type="EMBL" id="PMC81992.1"/>
    </source>
</evidence>
<evidence type="ECO:0000256" key="1">
    <source>
        <dbReference type="ARBA" id="ARBA00005254"/>
    </source>
</evidence>
<keyword evidence="2" id="KW-0456">Lyase</keyword>
<dbReference type="FunFam" id="1.10.12.10:FF:000001">
    <property type="entry name" value="Probable enoyl-CoA hydratase, mitochondrial"/>
    <property type="match status" value="1"/>
</dbReference>
<evidence type="ECO:0000313" key="5">
    <source>
        <dbReference type="Proteomes" id="UP000235658"/>
    </source>
</evidence>
<dbReference type="GeneID" id="84578414"/>
<dbReference type="FunFam" id="3.90.226.10:FF:000009">
    <property type="entry name" value="Carnitinyl-CoA dehydratase"/>
    <property type="match status" value="1"/>
</dbReference>
<sequence length="258" mass="28168">MNNVKVDVKNEIAYVTIDRPKALNALNSETLKELNETFSDIRERKDVKVLILTGGGEKSFVAGADISEMVNATPQEGRAMSMLAYETFNMLEEMPQVTIAAVNGFALGGGCEISMSCDIRVASKNALFGQPEVGLGIIPGFGGTQRLPRLVGKGIAKELIFTTDSIKADEAYRIGLVNHVVEKEELMDYCTKMAEKIMSKASYAVTLAKQVINLGLESDLHTGIQLEANTFASTFETHDKKEGMTAFLEKRKADLSDF</sequence>
<dbReference type="GO" id="GO:0016836">
    <property type="term" value="F:hydro-lyase activity"/>
    <property type="evidence" value="ECO:0007669"/>
    <property type="project" value="UniProtKB-ARBA"/>
</dbReference>
<protein>
    <submittedName>
        <fullName evidence="4">Enoyl-CoA hydratase</fullName>
    </submittedName>
</protein>
<reference evidence="4 5" key="1">
    <citation type="submission" date="2017-09" db="EMBL/GenBank/DDBJ databases">
        <title>Bacterial strain isolated from the female urinary microbiota.</title>
        <authorList>
            <person name="Thomas-White K."/>
            <person name="Kumar N."/>
            <person name="Forster S."/>
            <person name="Putonti C."/>
            <person name="Lawley T."/>
            <person name="Wolfe A.J."/>
        </authorList>
    </citation>
    <scope>NUCLEOTIDE SEQUENCE [LARGE SCALE GENOMIC DNA]</scope>
    <source>
        <strain evidence="4 5">UMB0204</strain>
    </source>
</reference>
<dbReference type="GO" id="GO:0006635">
    <property type="term" value="P:fatty acid beta-oxidation"/>
    <property type="evidence" value="ECO:0007669"/>
    <property type="project" value="TreeGrafter"/>
</dbReference>
<gene>
    <name evidence="4" type="ORF">CJ192_04375</name>
</gene>
<dbReference type="Pfam" id="PF00378">
    <property type="entry name" value="ECH_1"/>
    <property type="match status" value="1"/>
</dbReference>
<organism evidence="4 5">
    <name type="scientific">Anaerococcus hydrogenalis</name>
    <dbReference type="NCBI Taxonomy" id="33029"/>
    <lineage>
        <taxon>Bacteria</taxon>
        <taxon>Bacillati</taxon>
        <taxon>Bacillota</taxon>
        <taxon>Tissierellia</taxon>
        <taxon>Tissierellales</taxon>
        <taxon>Peptoniphilaceae</taxon>
        <taxon>Anaerococcus</taxon>
    </lineage>
</organism>
<dbReference type="PANTHER" id="PTHR11941">
    <property type="entry name" value="ENOYL-COA HYDRATASE-RELATED"/>
    <property type="match status" value="1"/>
</dbReference>
<evidence type="ECO:0000256" key="2">
    <source>
        <dbReference type="ARBA" id="ARBA00023239"/>
    </source>
</evidence>
<comment type="similarity">
    <text evidence="1 3">Belongs to the enoyl-CoA hydratase/isomerase family.</text>
</comment>
<comment type="caution">
    <text evidence="4">The sequence shown here is derived from an EMBL/GenBank/DDBJ whole genome shotgun (WGS) entry which is preliminary data.</text>
</comment>
<evidence type="ECO:0000256" key="3">
    <source>
        <dbReference type="RuleBase" id="RU003707"/>
    </source>
</evidence>
<dbReference type="Proteomes" id="UP000235658">
    <property type="component" value="Unassembled WGS sequence"/>
</dbReference>
<proteinExistence type="inferred from homology"/>
<dbReference type="PROSITE" id="PS00166">
    <property type="entry name" value="ENOYL_COA_HYDRATASE"/>
    <property type="match status" value="1"/>
</dbReference>
<accession>A0A2N6UJZ6</accession>
<dbReference type="InterPro" id="IPR018376">
    <property type="entry name" value="Enoyl-CoA_hyd/isom_CS"/>
</dbReference>
<dbReference type="InterPro" id="IPR029045">
    <property type="entry name" value="ClpP/crotonase-like_dom_sf"/>
</dbReference>